<evidence type="ECO:0000256" key="1">
    <source>
        <dbReference type="SAM" id="MobiDB-lite"/>
    </source>
</evidence>
<dbReference type="AlphaFoldDB" id="A0A0F9F3Z8"/>
<accession>A0A0F9F3Z8</accession>
<gene>
    <name evidence="2" type="ORF">LCGC14_1997540</name>
</gene>
<organism evidence="2">
    <name type="scientific">marine sediment metagenome</name>
    <dbReference type="NCBI Taxonomy" id="412755"/>
    <lineage>
        <taxon>unclassified sequences</taxon>
        <taxon>metagenomes</taxon>
        <taxon>ecological metagenomes</taxon>
    </lineage>
</organism>
<sequence length="74" mass="7503">MAHKKAAGRPDDDFSKSTEIQGGGESGEEKSKLHHAKPSLARNTMGFGAKSSNDGAIGAMGKNQQTGDGGASNS</sequence>
<evidence type="ECO:0000313" key="2">
    <source>
        <dbReference type="EMBL" id="KKL81159.1"/>
    </source>
</evidence>
<feature type="region of interest" description="Disordered" evidence="1">
    <location>
        <begin position="1"/>
        <end position="74"/>
    </location>
</feature>
<reference evidence="2" key="1">
    <citation type="journal article" date="2015" name="Nature">
        <title>Complex archaea that bridge the gap between prokaryotes and eukaryotes.</title>
        <authorList>
            <person name="Spang A."/>
            <person name="Saw J.H."/>
            <person name="Jorgensen S.L."/>
            <person name="Zaremba-Niedzwiedzka K."/>
            <person name="Martijn J."/>
            <person name="Lind A.E."/>
            <person name="van Eijk R."/>
            <person name="Schleper C."/>
            <person name="Guy L."/>
            <person name="Ettema T.J."/>
        </authorList>
    </citation>
    <scope>NUCLEOTIDE SEQUENCE</scope>
</reference>
<proteinExistence type="predicted"/>
<protein>
    <submittedName>
        <fullName evidence="2">Uncharacterized protein</fullName>
    </submittedName>
</protein>
<name>A0A0F9F3Z8_9ZZZZ</name>
<comment type="caution">
    <text evidence="2">The sequence shown here is derived from an EMBL/GenBank/DDBJ whole genome shotgun (WGS) entry which is preliminary data.</text>
</comment>
<dbReference type="EMBL" id="LAZR01022644">
    <property type="protein sequence ID" value="KKL81159.1"/>
    <property type="molecule type" value="Genomic_DNA"/>
</dbReference>